<dbReference type="Pfam" id="PF00027">
    <property type="entry name" value="cNMP_binding"/>
    <property type="match status" value="1"/>
</dbReference>
<reference evidence="14" key="1">
    <citation type="journal article" date="2019" name="Int. J. Syst. Evol. Microbiol.">
        <title>The Global Catalogue of Microorganisms (GCM) 10K type strain sequencing project: providing services to taxonomists for standard genome sequencing and annotation.</title>
        <authorList>
            <consortium name="The Broad Institute Genomics Platform"/>
            <consortium name="The Broad Institute Genome Sequencing Center for Infectious Disease"/>
            <person name="Wu L."/>
            <person name="Ma J."/>
        </authorList>
    </citation>
    <scope>NUCLEOTIDE SEQUENCE [LARGE SCALE GENOMIC DNA]</scope>
    <source>
        <strain evidence="14">NBRC 111981</strain>
    </source>
</reference>
<dbReference type="SUPFAM" id="SSF52151">
    <property type="entry name" value="FabD/lysophospholipase-like"/>
    <property type="match status" value="1"/>
</dbReference>
<comment type="caution">
    <text evidence="13">The sequence shown here is derived from an EMBL/GenBank/DDBJ whole genome shotgun (WGS) entry which is preliminary data.</text>
</comment>
<evidence type="ECO:0000259" key="11">
    <source>
        <dbReference type="PROSITE" id="PS50042"/>
    </source>
</evidence>
<name>A0ABQ5XG32_9GAMM</name>
<comment type="subcellular location">
    <subcellularLocation>
        <location evidence="2">Cytoplasm</location>
    </subcellularLocation>
    <subcellularLocation>
        <location evidence="1">Membrane</location>
    </subcellularLocation>
</comment>
<dbReference type="PANTHER" id="PTHR14226:SF29">
    <property type="entry name" value="NEUROPATHY TARGET ESTERASE SWS"/>
    <property type="match status" value="1"/>
</dbReference>
<evidence type="ECO:0000259" key="12">
    <source>
        <dbReference type="PROSITE" id="PS51635"/>
    </source>
</evidence>
<sequence>MRIEIKPMERILCHRARRTIARMLPADVHALIGRVPLFAHLTEAQRSTLATHLQWMCLPGGQYLYREGEVAEALYLLRSGSLGVFDGPTGLIRQIAADDCLGEVSLLSGEALRYNVRALRDCELLRLDRHHFELLIEHHPRAMIGMARQAMDRMIRRERHVDPPDKPRTFAILPVDQAVPVRGLAMQLAQALEKFGSCLVIDAELGANRGSDWFAEREAQARFVIYLDSTGDASWRLRCLRQADVLLLPALAAQPAKLWPEAAPGHPARVRHRPRHLLLVHPGRRVQQGAARRWRAQFSGELQHHHICGESDIPRIARLISGHARGLVLAGGGARGLAHLGALRALREAGHDFDAIGGTSIGAIIGAGVANMWSIEEMMRVYYEAFVRGKPLSDWTVPLVALTRGRRAAIMLRRAFGAIDIEDLERPFFCVSTSLSGQGKVVHRHGPLWLWLRASSSIPGILPPVLHHGQVYVDGALVDNLPTDVMAEDGIAHITAVSIRADIELRAQTEEFATPPWWRLWIRQRRGAGWPRLVSTLTRAAMVNSEETSERCREQADLLITPPLEHVGMLDWRDWQLAVDAGYEETMRVLEVQQHKPPGVDDAARLSLEG</sequence>
<evidence type="ECO:0000256" key="4">
    <source>
        <dbReference type="ARBA" id="ARBA00022692"/>
    </source>
</evidence>
<feature type="domain" description="Cyclic nucleotide-binding" evidence="11">
    <location>
        <begin position="37"/>
        <end position="136"/>
    </location>
</feature>
<dbReference type="InterPro" id="IPR056556">
    <property type="entry name" value="NTE1_P-loop_dom"/>
</dbReference>
<keyword evidence="8 10" id="KW-0443">Lipid metabolism</keyword>
<evidence type="ECO:0000256" key="1">
    <source>
        <dbReference type="ARBA" id="ARBA00004370"/>
    </source>
</evidence>
<evidence type="ECO:0000256" key="7">
    <source>
        <dbReference type="ARBA" id="ARBA00022989"/>
    </source>
</evidence>
<evidence type="ECO:0000256" key="9">
    <source>
        <dbReference type="ARBA" id="ARBA00023136"/>
    </source>
</evidence>
<dbReference type="EMBL" id="BSOA01000050">
    <property type="protein sequence ID" value="GLQ90656.1"/>
    <property type="molecule type" value="Genomic_DNA"/>
</dbReference>
<keyword evidence="4" id="KW-0812">Transmembrane</keyword>
<dbReference type="PROSITE" id="PS51635">
    <property type="entry name" value="PNPLA"/>
    <property type="match status" value="1"/>
</dbReference>
<comment type="similarity">
    <text evidence="3">Belongs to the NTE family.</text>
</comment>
<dbReference type="InterPro" id="IPR018490">
    <property type="entry name" value="cNMP-bd_dom_sf"/>
</dbReference>
<dbReference type="Gene3D" id="3.40.1090.10">
    <property type="entry name" value="Cytosolic phospholipase A2 catalytic domain"/>
    <property type="match status" value="2"/>
</dbReference>
<keyword evidence="9" id="KW-0472">Membrane</keyword>
<keyword evidence="14" id="KW-1185">Reference proteome</keyword>
<dbReference type="Pfam" id="PF24179">
    <property type="entry name" value="NTE_Ploop"/>
    <property type="match status" value="1"/>
</dbReference>
<dbReference type="SUPFAM" id="SSF51206">
    <property type="entry name" value="cAMP-binding domain-like"/>
    <property type="match status" value="1"/>
</dbReference>
<keyword evidence="7" id="KW-1133">Transmembrane helix</keyword>
<feature type="domain" description="PNPLA" evidence="12">
    <location>
        <begin position="327"/>
        <end position="487"/>
    </location>
</feature>
<evidence type="ECO:0000256" key="10">
    <source>
        <dbReference type="PROSITE-ProRule" id="PRU01161"/>
    </source>
</evidence>
<dbReference type="InterPro" id="IPR000595">
    <property type="entry name" value="cNMP-bd_dom"/>
</dbReference>
<evidence type="ECO:0000313" key="13">
    <source>
        <dbReference type="EMBL" id="GLQ90656.1"/>
    </source>
</evidence>
<evidence type="ECO:0000256" key="2">
    <source>
        <dbReference type="ARBA" id="ARBA00004496"/>
    </source>
</evidence>
<protein>
    <submittedName>
        <fullName evidence="13">Patatin</fullName>
    </submittedName>
</protein>
<accession>A0ABQ5XG32</accession>
<feature type="short sequence motif" description="DGA/G" evidence="10">
    <location>
        <begin position="474"/>
        <end position="476"/>
    </location>
</feature>
<keyword evidence="6 10" id="KW-0442">Lipid degradation</keyword>
<dbReference type="Pfam" id="PF01734">
    <property type="entry name" value="Patatin"/>
    <property type="match status" value="1"/>
</dbReference>
<dbReference type="CDD" id="cd07205">
    <property type="entry name" value="Pat_PNPLA6_PNPLA7_NTE1_like"/>
    <property type="match status" value="1"/>
</dbReference>
<evidence type="ECO:0000256" key="5">
    <source>
        <dbReference type="ARBA" id="ARBA00022801"/>
    </source>
</evidence>
<organism evidence="13 14">
    <name type="scientific">Dyella flagellata</name>
    <dbReference type="NCBI Taxonomy" id="1867833"/>
    <lineage>
        <taxon>Bacteria</taxon>
        <taxon>Pseudomonadati</taxon>
        <taxon>Pseudomonadota</taxon>
        <taxon>Gammaproteobacteria</taxon>
        <taxon>Lysobacterales</taxon>
        <taxon>Rhodanobacteraceae</taxon>
        <taxon>Dyella</taxon>
    </lineage>
</organism>
<dbReference type="PROSITE" id="PS50042">
    <property type="entry name" value="CNMP_BINDING_3"/>
    <property type="match status" value="1"/>
</dbReference>
<evidence type="ECO:0000256" key="8">
    <source>
        <dbReference type="ARBA" id="ARBA00023098"/>
    </source>
</evidence>
<keyword evidence="5 10" id="KW-0378">Hydrolase</keyword>
<dbReference type="InterPro" id="IPR016035">
    <property type="entry name" value="Acyl_Trfase/lysoPLipase"/>
</dbReference>
<proteinExistence type="inferred from homology"/>
<dbReference type="InterPro" id="IPR050301">
    <property type="entry name" value="NTE"/>
</dbReference>
<feature type="active site" description="Proton acceptor" evidence="10">
    <location>
        <position position="474"/>
    </location>
</feature>
<dbReference type="Gene3D" id="2.60.120.10">
    <property type="entry name" value="Jelly Rolls"/>
    <property type="match status" value="1"/>
</dbReference>
<dbReference type="PANTHER" id="PTHR14226">
    <property type="entry name" value="NEUROPATHY TARGET ESTERASE/SWISS CHEESE D.MELANOGASTER"/>
    <property type="match status" value="1"/>
</dbReference>
<dbReference type="SMART" id="SM00100">
    <property type="entry name" value="cNMP"/>
    <property type="match status" value="1"/>
</dbReference>
<dbReference type="CDD" id="cd00038">
    <property type="entry name" value="CAP_ED"/>
    <property type="match status" value="1"/>
</dbReference>
<feature type="active site" description="Nucleophile" evidence="10">
    <location>
        <position position="360"/>
    </location>
</feature>
<feature type="short sequence motif" description="GXGXXG" evidence="10">
    <location>
        <begin position="331"/>
        <end position="336"/>
    </location>
</feature>
<dbReference type="Proteomes" id="UP001156627">
    <property type="component" value="Unassembled WGS sequence"/>
</dbReference>
<evidence type="ECO:0000256" key="3">
    <source>
        <dbReference type="ARBA" id="ARBA00006636"/>
    </source>
</evidence>
<dbReference type="InterPro" id="IPR002641">
    <property type="entry name" value="PNPLA_dom"/>
</dbReference>
<evidence type="ECO:0000256" key="6">
    <source>
        <dbReference type="ARBA" id="ARBA00022963"/>
    </source>
</evidence>
<gene>
    <name evidence="13" type="ORF">GCM10007898_42320</name>
</gene>
<dbReference type="InterPro" id="IPR014710">
    <property type="entry name" value="RmlC-like_jellyroll"/>
</dbReference>
<feature type="short sequence motif" description="GXSXG" evidence="10">
    <location>
        <begin position="358"/>
        <end position="362"/>
    </location>
</feature>
<evidence type="ECO:0000313" key="14">
    <source>
        <dbReference type="Proteomes" id="UP001156627"/>
    </source>
</evidence>